<sequence>MTVGRPAMTTGVVGQAGPTVLSVTVTVTGGLPAAIVSAGGMTAGLRVGVVTTEPSPSGSRSCPRTSR</sequence>
<proteinExistence type="predicted"/>
<dbReference type="KEGG" id="ahg:AHOG_19025"/>
<evidence type="ECO:0000313" key="1">
    <source>
        <dbReference type="EMBL" id="ASO21430.1"/>
    </source>
</evidence>
<keyword evidence="2" id="KW-1185">Reference proteome</keyword>
<evidence type="ECO:0000313" key="2">
    <source>
        <dbReference type="Proteomes" id="UP000204221"/>
    </source>
</evidence>
<name>A0A221W683_9PSEU</name>
<dbReference type="EMBL" id="CP022521">
    <property type="protein sequence ID" value="ASO21430.1"/>
    <property type="molecule type" value="Genomic_DNA"/>
</dbReference>
<organism evidence="1 2">
    <name type="scientific">Actinoalloteichus hoggarensis</name>
    <dbReference type="NCBI Taxonomy" id="1470176"/>
    <lineage>
        <taxon>Bacteria</taxon>
        <taxon>Bacillati</taxon>
        <taxon>Actinomycetota</taxon>
        <taxon>Actinomycetes</taxon>
        <taxon>Pseudonocardiales</taxon>
        <taxon>Pseudonocardiaceae</taxon>
        <taxon>Actinoalloteichus</taxon>
    </lineage>
</organism>
<dbReference type="AlphaFoldDB" id="A0A221W683"/>
<gene>
    <name evidence="1" type="ORF">AHOG_19025</name>
</gene>
<accession>A0A221W683</accession>
<dbReference type="Proteomes" id="UP000204221">
    <property type="component" value="Chromosome"/>
</dbReference>
<reference evidence="1 2" key="1">
    <citation type="submission" date="2017-07" db="EMBL/GenBank/DDBJ databases">
        <title>Complete genome sequence of Actinoalloteichus hoggarensis DSM 45943, type strain of Actinoalloteichus hoggarensis.</title>
        <authorList>
            <person name="Ruckert C."/>
            <person name="Nouioui I."/>
            <person name="Willmese J."/>
            <person name="van Wezel G."/>
            <person name="Klenk H.-P."/>
            <person name="Kalinowski J."/>
            <person name="Zotchev S.B."/>
        </authorList>
    </citation>
    <scope>NUCLEOTIDE SEQUENCE [LARGE SCALE GENOMIC DNA]</scope>
    <source>
        <strain evidence="1 2">DSM 45943</strain>
    </source>
</reference>
<protein>
    <submittedName>
        <fullName evidence="1">Uncharacterized protein</fullName>
    </submittedName>
</protein>